<dbReference type="EC" id="3.5.3.23" evidence="3 4"/>
<comment type="caution">
    <text evidence="6">The sequence shown here is derived from an EMBL/GenBank/DDBJ whole genome shotgun (WGS) entry which is preliminary data.</text>
</comment>
<dbReference type="GO" id="GO:0009015">
    <property type="term" value="F:N-succinylarginine dihydrolase activity"/>
    <property type="evidence" value="ECO:0007669"/>
    <property type="project" value="UniProtKB-UniRule"/>
</dbReference>
<feature type="binding site" evidence="3">
    <location>
        <begin position="137"/>
        <end position="138"/>
    </location>
    <ligand>
        <name>substrate</name>
    </ligand>
</feature>
<feature type="active site" description="Nucleophile" evidence="3">
    <location>
        <position position="370"/>
    </location>
</feature>
<dbReference type="GO" id="GO:0019545">
    <property type="term" value="P:L-arginine catabolic process to succinate"/>
    <property type="evidence" value="ECO:0007669"/>
    <property type="project" value="UniProtKB-UniRule"/>
</dbReference>
<reference evidence="6" key="2">
    <citation type="submission" date="2023-06" db="EMBL/GenBank/DDBJ databases">
        <authorList>
            <person name="Polev D.E."/>
            <person name="Saitova A.T."/>
            <person name="Bogumilchik E.A."/>
            <person name="Kokorina G.I."/>
            <person name="Voskresenskaia E.A."/>
        </authorList>
    </citation>
    <scope>NUCLEOTIDE SEQUENCE</scope>
    <source>
        <strain evidence="6">2145 StPb PI</strain>
    </source>
</reference>
<dbReference type="EMBL" id="CPYD01000004">
    <property type="protein sequence ID" value="CNE40949.1"/>
    <property type="molecule type" value="Genomic_DNA"/>
</dbReference>
<evidence type="ECO:0000256" key="1">
    <source>
        <dbReference type="ARBA" id="ARBA00022503"/>
    </source>
</evidence>
<feature type="binding site" evidence="3">
    <location>
        <position position="251"/>
    </location>
    <ligand>
        <name>substrate</name>
    </ligand>
</feature>
<feature type="binding site" evidence="3">
    <location>
        <position position="213"/>
    </location>
    <ligand>
        <name>substrate</name>
    </ligand>
</feature>
<dbReference type="NCBIfam" id="NF009789">
    <property type="entry name" value="PRK13281.1"/>
    <property type="match status" value="1"/>
</dbReference>
<dbReference type="RefSeq" id="WP_049597632.1">
    <property type="nucleotide sequence ID" value="NZ_CPYD01000004.1"/>
</dbReference>
<evidence type="ECO:0000256" key="3">
    <source>
        <dbReference type="HAMAP-Rule" id="MF_01172"/>
    </source>
</evidence>
<dbReference type="NCBIfam" id="TIGR03241">
    <property type="entry name" value="arg_catab_astB"/>
    <property type="match status" value="1"/>
</dbReference>
<feature type="active site" evidence="3">
    <location>
        <position position="174"/>
    </location>
</feature>
<evidence type="ECO:0000313" key="8">
    <source>
        <dbReference type="Proteomes" id="UP001167864"/>
    </source>
</evidence>
<dbReference type="Proteomes" id="UP001167864">
    <property type="component" value="Unassembled WGS sequence"/>
</dbReference>
<dbReference type="SUPFAM" id="SSF55909">
    <property type="entry name" value="Pentein"/>
    <property type="match status" value="1"/>
</dbReference>
<feature type="binding site" evidence="3">
    <location>
        <position position="110"/>
    </location>
    <ligand>
        <name>substrate</name>
    </ligand>
</feature>
<dbReference type="EMBL" id="JAUEHU010000003">
    <property type="protein sequence ID" value="MDN0086713.1"/>
    <property type="molecule type" value="Genomic_DNA"/>
</dbReference>
<reference evidence="5 7" key="1">
    <citation type="submission" date="2015-03" db="EMBL/GenBank/DDBJ databases">
        <authorList>
            <consortium name="Pathogen Informatics"/>
            <person name="Murphy D."/>
        </authorList>
    </citation>
    <scope>NUCLEOTIDE SEQUENCE [LARGE SCALE GENOMIC DNA]</scope>
    <source>
        <strain evidence="7">type strain: CIP110231</strain>
        <strain evidence="5">Type strain: CIP110231</strain>
    </source>
</reference>
<dbReference type="HAMAP" id="MF_01172">
    <property type="entry name" value="AstB"/>
    <property type="match status" value="1"/>
</dbReference>
<dbReference type="Pfam" id="PF04996">
    <property type="entry name" value="AstB"/>
    <property type="match status" value="1"/>
</dbReference>
<dbReference type="PANTHER" id="PTHR30420:SF2">
    <property type="entry name" value="N-SUCCINYLARGININE DIHYDROLASE"/>
    <property type="match status" value="1"/>
</dbReference>
<accession>A0AAW7JVL2</accession>
<comment type="pathway">
    <text evidence="3">Amino-acid degradation; L-arginine degradation via AST pathway; L-glutamate and succinate from L-arginine: step 2/5.</text>
</comment>
<evidence type="ECO:0000313" key="5">
    <source>
        <dbReference type="EMBL" id="CNE40949.1"/>
    </source>
</evidence>
<keyword evidence="7" id="KW-1185">Reference proteome</keyword>
<feature type="active site" evidence="3">
    <location>
        <position position="249"/>
    </location>
</feature>
<dbReference type="InterPro" id="IPR037031">
    <property type="entry name" value="AstB_sf"/>
</dbReference>
<comment type="similarity">
    <text evidence="3">Belongs to the succinylarginine dihydrolase family.</text>
</comment>
<dbReference type="Gene3D" id="3.75.10.20">
    <property type="entry name" value="Succinylarginine dihydrolase"/>
    <property type="match status" value="1"/>
</dbReference>
<organism evidence="6 8">
    <name type="scientific">Yersinia nurmii</name>
    <dbReference type="NCBI Taxonomy" id="685706"/>
    <lineage>
        <taxon>Bacteria</taxon>
        <taxon>Pseudomonadati</taxon>
        <taxon>Pseudomonadota</taxon>
        <taxon>Gammaproteobacteria</taxon>
        <taxon>Enterobacterales</taxon>
        <taxon>Yersiniaceae</taxon>
        <taxon>Yersinia</taxon>
    </lineage>
</organism>
<keyword evidence="1 3" id="KW-0056">Arginine metabolism</keyword>
<comment type="function">
    <text evidence="3">Catalyzes the hydrolysis of N(2)-succinylarginine into N(2)-succinylornithine, ammonia and CO(2).</text>
</comment>
<evidence type="ECO:0000313" key="7">
    <source>
        <dbReference type="Proteomes" id="UP000040578"/>
    </source>
</evidence>
<dbReference type="AlphaFoldDB" id="A0AAW7JVL2"/>
<feature type="binding site" evidence="3">
    <location>
        <position position="364"/>
    </location>
    <ligand>
        <name>substrate</name>
    </ligand>
</feature>
<dbReference type="GO" id="GO:0019544">
    <property type="term" value="P:L-arginine catabolic process to L-glutamate"/>
    <property type="evidence" value="ECO:0007669"/>
    <property type="project" value="UniProtKB-UniRule"/>
</dbReference>
<dbReference type="InterPro" id="IPR007079">
    <property type="entry name" value="SuccinylArg_d-Hdrlase_AstB"/>
</dbReference>
<dbReference type="Proteomes" id="UP000040578">
    <property type="component" value="Unassembled WGS sequence"/>
</dbReference>
<proteinExistence type="inferred from homology"/>
<comment type="subunit">
    <text evidence="3">Homodimer.</text>
</comment>
<feature type="binding site" evidence="3">
    <location>
        <begin position="19"/>
        <end position="28"/>
    </location>
    <ligand>
        <name>substrate</name>
    </ligand>
</feature>
<evidence type="ECO:0000313" key="6">
    <source>
        <dbReference type="EMBL" id="MDN0086713.1"/>
    </source>
</evidence>
<sequence length="451" mass="49850">MAGYELNLDGLVGLTHHYAGLSFGNEASTQHKNSLSNPKLAAKQGLLKMKALADLGYPQGVMPPQERPCLPALRQLGFSGSDWQVLSWVVRDAPRLLSAVSSASSMWTANAATVSPSADSADGRVHFTAANLNNKFHRAIEAETTSALLQRIFNHPHHFVHHQALPGVELFGDEGAANHNRLGGDYDRPAVQVFVYGRQGMATGSAPSRYPARQTLEASQAVARLHQLDTCRTFFLQQNPEVIDCGVFHNDVIAVSNQQVLFYHQQAFIGGKCALEPLRRQMGEMEYQLDAIQVPTERVSVADAVATYLFNSQLLRKNNGKMLLVIPQESRDHAGVWRYLSELVASGGAIDEIKVFDLRESMRNGGGPACLRLRIALNETELKAVNPRVMMTPALFATLNNWVDRHYRDRLQLSDLADPQLLQEGRQALDELTQILDLGSVYHFQQNSLHG</sequence>
<name>A0AAW7JVL2_9GAMM</name>
<keyword evidence="2 3" id="KW-0378">Hydrolase</keyword>
<comment type="catalytic activity">
    <reaction evidence="3">
        <text>N(2)-succinyl-L-arginine + 2 H2O + 2 H(+) = N(2)-succinyl-L-ornithine + 2 NH4(+) + CO2</text>
        <dbReference type="Rhea" id="RHEA:19533"/>
        <dbReference type="ChEBI" id="CHEBI:15377"/>
        <dbReference type="ChEBI" id="CHEBI:15378"/>
        <dbReference type="ChEBI" id="CHEBI:16526"/>
        <dbReference type="ChEBI" id="CHEBI:28938"/>
        <dbReference type="ChEBI" id="CHEBI:58241"/>
        <dbReference type="ChEBI" id="CHEBI:58514"/>
        <dbReference type="EC" id="3.5.3.23"/>
    </reaction>
</comment>
<gene>
    <name evidence="3 6" type="primary">astB</name>
    <name evidence="5" type="ORF">ERS137967_01491</name>
    <name evidence="6" type="ORF">QVN42_04765</name>
</gene>
<evidence type="ECO:0000256" key="4">
    <source>
        <dbReference type="NCBIfam" id="TIGR03241"/>
    </source>
</evidence>
<protein>
    <recommendedName>
        <fullName evidence="3 4">N-succinylarginine dihydrolase</fullName>
        <ecNumber evidence="3 4">3.5.3.23</ecNumber>
    </recommendedName>
</protein>
<evidence type="ECO:0000256" key="2">
    <source>
        <dbReference type="ARBA" id="ARBA00022801"/>
    </source>
</evidence>
<dbReference type="PANTHER" id="PTHR30420">
    <property type="entry name" value="N-SUCCINYLARGININE DIHYDROLASE"/>
    <property type="match status" value="1"/>
</dbReference>